<evidence type="ECO:0000313" key="2">
    <source>
        <dbReference type="Proteomes" id="UP000248745"/>
    </source>
</evidence>
<dbReference type="RefSeq" id="WP_110998601.1">
    <property type="nucleotide sequence ID" value="NZ_QKTW01000014.1"/>
</dbReference>
<organism evidence="1 2">
    <name type="scientific">Taibaiella soli</name>
    <dbReference type="NCBI Taxonomy" id="1649169"/>
    <lineage>
        <taxon>Bacteria</taxon>
        <taxon>Pseudomonadati</taxon>
        <taxon>Bacteroidota</taxon>
        <taxon>Chitinophagia</taxon>
        <taxon>Chitinophagales</taxon>
        <taxon>Chitinophagaceae</taxon>
        <taxon>Taibaiella</taxon>
    </lineage>
</organism>
<evidence type="ECO:0008006" key="3">
    <source>
        <dbReference type="Google" id="ProtNLM"/>
    </source>
</evidence>
<name>A0A2W2AIB6_9BACT</name>
<proteinExistence type="predicted"/>
<dbReference type="OrthoDB" id="893860at2"/>
<gene>
    <name evidence="1" type="ORF">DN068_09135</name>
</gene>
<dbReference type="Proteomes" id="UP000248745">
    <property type="component" value="Unassembled WGS sequence"/>
</dbReference>
<comment type="caution">
    <text evidence="1">The sequence shown here is derived from an EMBL/GenBank/DDBJ whole genome shotgun (WGS) entry which is preliminary data.</text>
</comment>
<protein>
    <recommendedName>
        <fullName evidence="3">UspA domain-containing protein</fullName>
    </recommendedName>
</protein>
<sequence length="160" mass="18247">MENVLIPTDFTLASLRPIALLAEALPDREFAVTLFHPFRMPSDIRSLLFLQKSIPVSQIFGDELRAECRRLKQQYGQTIASINFKPLYGTTKATMSLFIEGNEIDILLYDDRYTYIIPHQYSEKIADCIKLVTVQILAASQLRKKKVPAPSVLLFKELTV</sequence>
<reference evidence="1 2" key="1">
    <citation type="submission" date="2018-06" db="EMBL/GenBank/DDBJ databases">
        <title>Mucibacter soli gen. nov., sp. nov., a new member of the family Chitinophagaceae producing mucin.</title>
        <authorList>
            <person name="Kim M.-K."/>
            <person name="Park S."/>
            <person name="Kim T.-S."/>
            <person name="Joung Y."/>
            <person name="Han J.-H."/>
            <person name="Kim S.B."/>
        </authorList>
    </citation>
    <scope>NUCLEOTIDE SEQUENCE [LARGE SCALE GENOMIC DNA]</scope>
    <source>
        <strain evidence="1 2">R1-15</strain>
    </source>
</reference>
<keyword evidence="2" id="KW-1185">Reference proteome</keyword>
<evidence type="ECO:0000313" key="1">
    <source>
        <dbReference type="EMBL" id="PZF73322.1"/>
    </source>
</evidence>
<accession>A0A2W2AIB6</accession>
<dbReference type="AlphaFoldDB" id="A0A2W2AIB6"/>
<dbReference type="EMBL" id="QKTW01000014">
    <property type="protein sequence ID" value="PZF73322.1"/>
    <property type="molecule type" value="Genomic_DNA"/>
</dbReference>